<evidence type="ECO:0000313" key="11">
    <source>
        <dbReference type="Proteomes" id="UP000276770"/>
    </source>
</evidence>
<dbReference type="InterPro" id="IPR029044">
    <property type="entry name" value="Nucleotide-diphossugar_trans"/>
</dbReference>
<comment type="subcellular location">
    <subcellularLocation>
        <location evidence="8">Cytoplasm</location>
    </subcellularLocation>
</comment>
<keyword evidence="5 8" id="KW-0460">Magnesium</keyword>
<feature type="binding site" evidence="8">
    <location>
        <position position="65"/>
    </location>
    <ligand>
        <name>GTP</name>
        <dbReference type="ChEBI" id="CHEBI:37565"/>
    </ligand>
</feature>
<keyword evidence="11" id="KW-1185">Reference proteome</keyword>
<dbReference type="AlphaFoldDB" id="A0A3L7JRY8"/>
<dbReference type="GO" id="GO:0006777">
    <property type="term" value="P:Mo-molybdopterin cofactor biosynthetic process"/>
    <property type="evidence" value="ECO:0007669"/>
    <property type="project" value="UniProtKB-KW"/>
</dbReference>
<dbReference type="Pfam" id="PF12804">
    <property type="entry name" value="NTP_transf_3"/>
    <property type="match status" value="1"/>
</dbReference>
<dbReference type="OrthoDB" id="9788394at2"/>
<dbReference type="GO" id="GO:0005737">
    <property type="term" value="C:cytoplasm"/>
    <property type="evidence" value="ECO:0007669"/>
    <property type="project" value="UniProtKB-SubCell"/>
</dbReference>
<comment type="similarity">
    <text evidence="8">Belongs to the MobA family.</text>
</comment>
<evidence type="ECO:0000256" key="4">
    <source>
        <dbReference type="ARBA" id="ARBA00022741"/>
    </source>
</evidence>
<dbReference type="Proteomes" id="UP000276770">
    <property type="component" value="Unassembled WGS sequence"/>
</dbReference>
<evidence type="ECO:0000256" key="5">
    <source>
        <dbReference type="ARBA" id="ARBA00022842"/>
    </source>
</evidence>
<keyword evidence="2 8" id="KW-0808">Transferase</keyword>
<dbReference type="SUPFAM" id="SSF53448">
    <property type="entry name" value="Nucleotide-diphospho-sugar transferases"/>
    <property type="match status" value="1"/>
</dbReference>
<keyword evidence="1 8" id="KW-0963">Cytoplasm</keyword>
<dbReference type="InterPro" id="IPR013482">
    <property type="entry name" value="Molybde_CF_guanTrfase"/>
</dbReference>
<dbReference type="PANTHER" id="PTHR19136:SF81">
    <property type="entry name" value="MOLYBDENUM COFACTOR GUANYLYLTRANSFERASE"/>
    <property type="match status" value="1"/>
</dbReference>
<reference evidence="10 11" key="1">
    <citation type="submission" date="2018-10" db="EMBL/GenBank/DDBJ databases">
        <title>Falsibacillus sp. genome draft.</title>
        <authorList>
            <person name="Shi S."/>
        </authorList>
    </citation>
    <scope>NUCLEOTIDE SEQUENCE [LARGE SCALE GENOMIC DNA]</scope>
    <source>
        <strain evidence="10 11">GY 10110</strain>
    </source>
</reference>
<keyword evidence="3 8" id="KW-0479">Metal-binding</keyword>
<comment type="cofactor">
    <cofactor evidence="8">
        <name>Mg(2+)</name>
        <dbReference type="ChEBI" id="CHEBI:18420"/>
    </cofactor>
</comment>
<accession>A0A3L7JRY8</accession>
<feature type="binding site" evidence="8">
    <location>
        <position position="96"/>
    </location>
    <ligand>
        <name>GTP</name>
        <dbReference type="ChEBI" id="CHEBI:37565"/>
    </ligand>
</feature>
<comment type="caution">
    <text evidence="8">Lacks conserved residue(s) required for the propagation of feature annotation.</text>
</comment>
<keyword evidence="6 8" id="KW-0342">GTP-binding</keyword>
<evidence type="ECO:0000256" key="2">
    <source>
        <dbReference type="ARBA" id="ARBA00022679"/>
    </source>
</evidence>
<evidence type="ECO:0000256" key="1">
    <source>
        <dbReference type="ARBA" id="ARBA00022490"/>
    </source>
</evidence>
<feature type="domain" description="MobA-like NTP transferase" evidence="9">
    <location>
        <begin position="6"/>
        <end position="160"/>
    </location>
</feature>
<dbReference type="RefSeq" id="WP_121681898.1">
    <property type="nucleotide sequence ID" value="NZ_RCVZ01000014.1"/>
</dbReference>
<dbReference type="EMBL" id="RCVZ01000014">
    <property type="protein sequence ID" value="RLQ93446.1"/>
    <property type="molecule type" value="Genomic_DNA"/>
</dbReference>
<evidence type="ECO:0000256" key="8">
    <source>
        <dbReference type="HAMAP-Rule" id="MF_00316"/>
    </source>
</evidence>
<proteinExistence type="inferred from homology"/>
<protein>
    <recommendedName>
        <fullName evidence="8">Probable molybdenum cofactor guanylyltransferase</fullName>
        <shortName evidence="8">MoCo guanylyltransferase</shortName>
        <ecNumber evidence="8">2.7.7.77</ecNumber>
    </recommendedName>
    <alternativeName>
        <fullName evidence="8">GTP:molybdopterin guanylyltransferase</fullName>
    </alternativeName>
    <alternativeName>
        <fullName evidence="8">Mo-MPT guanylyltransferase</fullName>
    </alternativeName>
    <alternativeName>
        <fullName evidence="8">Molybdopterin guanylyltransferase</fullName>
    </alternativeName>
    <alternativeName>
        <fullName evidence="8">Molybdopterin-guanine dinucleotide synthase</fullName>
        <shortName evidence="8">MGD synthase</shortName>
    </alternativeName>
</protein>
<sequence length="217" mass="24519">MKLSMVITAGGQSSRMGSRKDQLSFRGKCLLDLLIDRFKSISSELIIVANEPVVMFEPMIKVIEDVECFKGKGPLAGLYSGMTEAVNDYIGLIACDMPFASAELVQFMAAKMEEEQLDAVVPSFQNRLHPLLAVYHRRIAEKIEQLLKEDQRSIKALLAEIHYKKISPDELPDSISREIASILFNMNTPEDYHMAKMMMQKKGDEHELCDHDGTNQH</sequence>
<evidence type="ECO:0000256" key="7">
    <source>
        <dbReference type="ARBA" id="ARBA00023150"/>
    </source>
</evidence>
<gene>
    <name evidence="8" type="primary">mobA</name>
    <name evidence="10" type="ORF">D9X91_17230</name>
</gene>
<evidence type="ECO:0000313" key="10">
    <source>
        <dbReference type="EMBL" id="RLQ93446.1"/>
    </source>
</evidence>
<feature type="binding site" evidence="8">
    <location>
        <begin position="8"/>
        <end position="10"/>
    </location>
    <ligand>
        <name>GTP</name>
        <dbReference type="ChEBI" id="CHEBI:37565"/>
    </ligand>
</feature>
<feature type="binding site" evidence="8">
    <location>
        <position position="20"/>
    </location>
    <ligand>
        <name>GTP</name>
        <dbReference type="ChEBI" id="CHEBI:37565"/>
    </ligand>
</feature>
<evidence type="ECO:0000256" key="6">
    <source>
        <dbReference type="ARBA" id="ARBA00023134"/>
    </source>
</evidence>
<keyword evidence="7 8" id="KW-0501">Molybdenum cofactor biosynthesis</keyword>
<comment type="function">
    <text evidence="8">Transfers a GMP moiety from GTP to Mo-molybdopterin (Mo-MPT) cofactor (Moco or molybdenum cofactor) to form Mo-molybdopterin guanine dinucleotide (Mo-MGD) cofactor.</text>
</comment>
<keyword evidence="10" id="KW-0548">Nucleotidyltransferase</keyword>
<dbReference type="EC" id="2.7.7.77" evidence="8"/>
<evidence type="ECO:0000259" key="9">
    <source>
        <dbReference type="Pfam" id="PF12804"/>
    </source>
</evidence>
<dbReference type="CDD" id="cd02503">
    <property type="entry name" value="MobA"/>
    <property type="match status" value="1"/>
</dbReference>
<name>A0A3L7JRY8_9BACI</name>
<dbReference type="GO" id="GO:0061603">
    <property type="term" value="F:molybdenum cofactor guanylyltransferase activity"/>
    <property type="evidence" value="ECO:0007669"/>
    <property type="project" value="UniProtKB-EC"/>
</dbReference>
<comment type="caution">
    <text evidence="10">The sequence shown here is derived from an EMBL/GenBank/DDBJ whole genome shotgun (WGS) entry which is preliminary data.</text>
</comment>
<evidence type="ECO:0000256" key="3">
    <source>
        <dbReference type="ARBA" id="ARBA00022723"/>
    </source>
</evidence>
<dbReference type="HAMAP" id="MF_00316">
    <property type="entry name" value="MobA"/>
    <property type="match status" value="1"/>
</dbReference>
<dbReference type="PANTHER" id="PTHR19136">
    <property type="entry name" value="MOLYBDENUM COFACTOR GUANYLYLTRANSFERASE"/>
    <property type="match status" value="1"/>
</dbReference>
<dbReference type="Gene3D" id="3.90.550.10">
    <property type="entry name" value="Spore Coat Polysaccharide Biosynthesis Protein SpsA, Chain A"/>
    <property type="match status" value="1"/>
</dbReference>
<comment type="domain">
    <text evidence="8">The N-terminal domain determines nucleotide recognition and specific binding, while the C-terminal domain determines the specific binding to the target protein.</text>
</comment>
<feature type="binding site" evidence="8">
    <location>
        <position position="96"/>
    </location>
    <ligand>
        <name>Mg(2+)</name>
        <dbReference type="ChEBI" id="CHEBI:18420"/>
    </ligand>
</feature>
<organism evidence="10 11">
    <name type="scientific">Falsibacillus albus</name>
    <dbReference type="NCBI Taxonomy" id="2478915"/>
    <lineage>
        <taxon>Bacteria</taxon>
        <taxon>Bacillati</taxon>
        <taxon>Bacillota</taxon>
        <taxon>Bacilli</taxon>
        <taxon>Bacillales</taxon>
        <taxon>Bacillaceae</taxon>
        <taxon>Falsibacillus</taxon>
    </lineage>
</organism>
<dbReference type="InterPro" id="IPR025877">
    <property type="entry name" value="MobA-like_NTP_Trfase"/>
</dbReference>
<dbReference type="GO" id="GO:0046872">
    <property type="term" value="F:metal ion binding"/>
    <property type="evidence" value="ECO:0007669"/>
    <property type="project" value="UniProtKB-KW"/>
</dbReference>
<keyword evidence="4 8" id="KW-0547">Nucleotide-binding</keyword>
<dbReference type="GO" id="GO:0005525">
    <property type="term" value="F:GTP binding"/>
    <property type="evidence" value="ECO:0007669"/>
    <property type="project" value="UniProtKB-UniRule"/>
</dbReference>
<comment type="catalytic activity">
    <reaction evidence="8">
        <text>Mo-molybdopterin + GTP + H(+) = Mo-molybdopterin guanine dinucleotide + diphosphate</text>
        <dbReference type="Rhea" id="RHEA:34243"/>
        <dbReference type="ChEBI" id="CHEBI:15378"/>
        <dbReference type="ChEBI" id="CHEBI:33019"/>
        <dbReference type="ChEBI" id="CHEBI:37565"/>
        <dbReference type="ChEBI" id="CHEBI:71302"/>
        <dbReference type="ChEBI" id="CHEBI:71310"/>
        <dbReference type="EC" id="2.7.7.77"/>
    </reaction>
</comment>